<evidence type="ECO:0000313" key="5">
    <source>
        <dbReference type="Proteomes" id="UP000652219"/>
    </source>
</evidence>
<keyword evidence="5" id="KW-1185">Reference proteome</keyword>
<comment type="caution">
    <text evidence="4">The sequence shown here is derived from an EMBL/GenBank/DDBJ whole genome shotgun (WGS) entry which is preliminary data.</text>
</comment>
<proteinExistence type="predicted"/>
<feature type="domain" description="C2H2-type" evidence="3">
    <location>
        <begin position="11"/>
        <end position="42"/>
    </location>
</feature>
<gene>
    <name evidence="4" type="ORF">CSOJ01_10850</name>
</gene>
<dbReference type="PROSITE" id="PS50157">
    <property type="entry name" value="ZINC_FINGER_C2H2_2"/>
    <property type="match status" value="1"/>
</dbReference>
<dbReference type="InterPro" id="IPR013087">
    <property type="entry name" value="Znf_C2H2_type"/>
</dbReference>
<evidence type="ECO:0000256" key="1">
    <source>
        <dbReference type="PROSITE-ProRule" id="PRU00042"/>
    </source>
</evidence>
<keyword evidence="1" id="KW-0862">Zinc</keyword>
<reference evidence="4 5" key="1">
    <citation type="journal article" date="2020" name="Phytopathology">
        <title>Genome Sequence Resources of Colletotrichum truncatum, C. plurivorum, C. musicola, and C. sojae: Four Species Pathogenic to Soybean (Glycine max).</title>
        <authorList>
            <person name="Rogerio F."/>
            <person name="Boufleur T.R."/>
            <person name="Ciampi-Guillardi M."/>
            <person name="Sukno S.A."/>
            <person name="Thon M.R."/>
            <person name="Massola Junior N.S."/>
            <person name="Baroncelli R."/>
        </authorList>
    </citation>
    <scope>NUCLEOTIDE SEQUENCE [LARGE SCALE GENOMIC DNA]</scope>
    <source>
        <strain evidence="4 5">LFN0009</strain>
    </source>
</reference>
<keyword evidence="1" id="KW-0479">Metal-binding</keyword>
<dbReference type="AlphaFoldDB" id="A0A8H6MPM2"/>
<dbReference type="Gene3D" id="3.30.160.60">
    <property type="entry name" value="Classic Zinc Finger"/>
    <property type="match status" value="1"/>
</dbReference>
<dbReference type="GO" id="GO:0008270">
    <property type="term" value="F:zinc ion binding"/>
    <property type="evidence" value="ECO:0007669"/>
    <property type="project" value="UniProtKB-KW"/>
</dbReference>
<evidence type="ECO:0000313" key="4">
    <source>
        <dbReference type="EMBL" id="KAF6803491.1"/>
    </source>
</evidence>
<feature type="region of interest" description="Disordered" evidence="2">
    <location>
        <begin position="75"/>
        <end position="110"/>
    </location>
</feature>
<keyword evidence="1" id="KW-0863">Zinc-finger</keyword>
<dbReference type="Proteomes" id="UP000652219">
    <property type="component" value="Unassembled WGS sequence"/>
</dbReference>
<organism evidence="4 5">
    <name type="scientific">Colletotrichum sojae</name>
    <dbReference type="NCBI Taxonomy" id="2175907"/>
    <lineage>
        <taxon>Eukaryota</taxon>
        <taxon>Fungi</taxon>
        <taxon>Dikarya</taxon>
        <taxon>Ascomycota</taxon>
        <taxon>Pezizomycotina</taxon>
        <taxon>Sordariomycetes</taxon>
        <taxon>Hypocreomycetidae</taxon>
        <taxon>Glomerellales</taxon>
        <taxon>Glomerellaceae</taxon>
        <taxon>Colletotrichum</taxon>
        <taxon>Colletotrichum orchidearum species complex</taxon>
    </lineage>
</organism>
<sequence length="134" mass="14725">MTSIDIPTPVFKCAQPGCCSKPFRTKSNLTRHVKSKHGPKVTMLCGEKRANHTFNNRRHEVNCSRCLEIRSQKSCTGVSNGDQHASSDDTPPANSPAEGGMATELSAISEDDLELPDMSTWLYDGSFNPDQSWP</sequence>
<evidence type="ECO:0000259" key="3">
    <source>
        <dbReference type="PROSITE" id="PS50157"/>
    </source>
</evidence>
<protein>
    <recommendedName>
        <fullName evidence="3">C2H2-type domain-containing protein</fullName>
    </recommendedName>
</protein>
<accession>A0A8H6MPM2</accession>
<name>A0A8H6MPM2_9PEZI</name>
<dbReference type="EMBL" id="WIGN01000236">
    <property type="protein sequence ID" value="KAF6803491.1"/>
    <property type="molecule type" value="Genomic_DNA"/>
</dbReference>
<evidence type="ECO:0000256" key="2">
    <source>
        <dbReference type="SAM" id="MobiDB-lite"/>
    </source>
</evidence>
<feature type="compositionally biased region" description="Polar residues" evidence="2">
    <location>
        <begin position="75"/>
        <end position="84"/>
    </location>
</feature>